<evidence type="ECO:0000313" key="3">
    <source>
        <dbReference type="EMBL" id="CAF9941264.1"/>
    </source>
</evidence>
<organism evidence="3 4">
    <name type="scientific">Heterodermia speciosa</name>
    <dbReference type="NCBI Taxonomy" id="116794"/>
    <lineage>
        <taxon>Eukaryota</taxon>
        <taxon>Fungi</taxon>
        <taxon>Dikarya</taxon>
        <taxon>Ascomycota</taxon>
        <taxon>Pezizomycotina</taxon>
        <taxon>Lecanoromycetes</taxon>
        <taxon>OSLEUM clade</taxon>
        <taxon>Lecanoromycetidae</taxon>
        <taxon>Caliciales</taxon>
        <taxon>Physciaceae</taxon>
        <taxon>Heterodermia</taxon>
    </lineage>
</organism>
<dbReference type="Proteomes" id="UP000664521">
    <property type="component" value="Unassembled WGS sequence"/>
</dbReference>
<accession>A0A8H3J654</accession>
<dbReference type="EMBL" id="CAJPDS010000181">
    <property type="protein sequence ID" value="CAF9941264.1"/>
    <property type="molecule type" value="Genomic_DNA"/>
</dbReference>
<dbReference type="Pfam" id="PF00656">
    <property type="entry name" value="Peptidase_C14"/>
    <property type="match status" value="1"/>
</dbReference>
<dbReference type="PANTHER" id="PTHR48104:SF30">
    <property type="entry name" value="METACASPASE-1"/>
    <property type="match status" value="1"/>
</dbReference>
<dbReference type="InterPro" id="IPR050452">
    <property type="entry name" value="Metacaspase"/>
</dbReference>
<dbReference type="GO" id="GO:0005737">
    <property type="term" value="C:cytoplasm"/>
    <property type="evidence" value="ECO:0007669"/>
    <property type="project" value="TreeGrafter"/>
</dbReference>
<dbReference type="GO" id="GO:0006508">
    <property type="term" value="P:proteolysis"/>
    <property type="evidence" value="ECO:0007669"/>
    <property type="project" value="InterPro"/>
</dbReference>
<evidence type="ECO:0000256" key="1">
    <source>
        <dbReference type="ARBA" id="ARBA00009005"/>
    </source>
</evidence>
<keyword evidence="4" id="KW-1185">Reference proteome</keyword>
<evidence type="ECO:0000313" key="4">
    <source>
        <dbReference type="Proteomes" id="UP000664521"/>
    </source>
</evidence>
<protein>
    <recommendedName>
        <fullName evidence="2">Peptidase C14 caspase domain-containing protein</fullName>
    </recommendedName>
</protein>
<sequence length="639" mass="71404">MDDQHTIPTHYAILIGINAYPSSPLESCVRDVQKIKECLESKLPRVDIRTLTASGGDTPLEHPESWPTCHNITSALELVTSRAQPGDFIYIHYSGHGTRLDPCYELSNQSTGDLALVLLDEDSSRARPLPGPRLAGLLKSMVDKALVITLVLDCCFSASVYRNGDSNVRYLSCGRIGALTYPLIPEYDLADGNTRSTSRDASMRDNWLLDPNRYSILAACGPHENAKVGFEANEKGERYGALSYFLFKALSDYGLGRRHKDIHRHLCARFWESCQVQHPVLFGNEDQAFFGRVDPYRNARSTYVFERDGSLRLLAGLAHGLRDGDRFVLSPFGPTSDRDAEGSDRDAEGRSIAKITRTWPLKSELELLGTPHNLKQGWIAEPLTCSYLSNFPIRPPPELSHQYEWRAALEERSLGICIDNEQTPALQVVLSNNIYEILDEYGRKIINLPAMPRDQTDISRVCNILEHLARFRMAKDITNEMPTAAFTKSLDIRIRANGKAFGPGEQIEVRHGSIVELVMKNAGEIALYVHVYNLGPLWQIKGILHASYEAIPERNNDLRFTGVSPKKIKMTVPPAISGYGSCEDVIKVFVTSQLTSFGSLELPNLDELGKTNVGDRVSRPSNDESDDWMALNFPIRTLL</sequence>
<feature type="domain" description="Peptidase C14 caspase" evidence="2">
    <location>
        <begin position="10"/>
        <end position="280"/>
    </location>
</feature>
<evidence type="ECO:0000259" key="2">
    <source>
        <dbReference type="Pfam" id="PF00656"/>
    </source>
</evidence>
<dbReference type="GO" id="GO:0004197">
    <property type="term" value="F:cysteine-type endopeptidase activity"/>
    <property type="evidence" value="ECO:0007669"/>
    <property type="project" value="InterPro"/>
</dbReference>
<dbReference type="OrthoDB" id="3223806at2759"/>
<comment type="similarity">
    <text evidence="1">Belongs to the peptidase C14B family.</text>
</comment>
<comment type="caution">
    <text evidence="3">The sequence shown here is derived from an EMBL/GenBank/DDBJ whole genome shotgun (WGS) entry which is preliminary data.</text>
</comment>
<proteinExistence type="inferred from homology"/>
<dbReference type="PANTHER" id="PTHR48104">
    <property type="entry name" value="METACASPASE-4"/>
    <property type="match status" value="1"/>
</dbReference>
<dbReference type="AlphaFoldDB" id="A0A8H3J654"/>
<gene>
    <name evidence="3" type="ORF">HETSPECPRED_003035</name>
</gene>
<dbReference type="Gene3D" id="3.40.50.1460">
    <property type="match status" value="1"/>
</dbReference>
<reference evidence="3" key="1">
    <citation type="submission" date="2021-03" db="EMBL/GenBank/DDBJ databases">
        <authorList>
            <person name="Tagirdzhanova G."/>
        </authorList>
    </citation>
    <scope>NUCLEOTIDE SEQUENCE</scope>
</reference>
<name>A0A8H3J654_9LECA</name>
<dbReference type="InterPro" id="IPR011600">
    <property type="entry name" value="Pept_C14_caspase"/>
</dbReference>